<proteinExistence type="predicted"/>
<evidence type="ECO:0000313" key="2">
    <source>
        <dbReference type="Proteomes" id="UP000714915"/>
    </source>
</evidence>
<dbReference type="Proteomes" id="UP000714915">
    <property type="component" value="Unassembled WGS sequence"/>
</dbReference>
<protein>
    <recommendedName>
        <fullName evidence="3">N-formylglutamate amidohydrolase</fullName>
    </recommendedName>
</protein>
<gene>
    <name evidence="1" type="ORF">KC669_02830</name>
</gene>
<reference evidence="1" key="1">
    <citation type="submission" date="2020-04" db="EMBL/GenBank/DDBJ databases">
        <authorList>
            <person name="Zhang T."/>
        </authorList>
    </citation>
    <scope>NUCLEOTIDE SEQUENCE</scope>
    <source>
        <strain evidence="1">HKST-UBA09</strain>
    </source>
</reference>
<dbReference type="AlphaFoldDB" id="A0A955LA98"/>
<name>A0A955LA98_9BACT</name>
<dbReference type="Gene3D" id="3.40.630.40">
    <property type="entry name" value="Zn-dependent exopeptidases"/>
    <property type="match status" value="1"/>
</dbReference>
<evidence type="ECO:0008006" key="3">
    <source>
        <dbReference type="Google" id="ProtNLM"/>
    </source>
</evidence>
<comment type="caution">
    <text evidence="1">The sequence shown here is derived from an EMBL/GenBank/DDBJ whole genome shotgun (WGS) entry which is preliminary data.</text>
</comment>
<sequence length="259" mass="30600">MKKLILFLFLFISYLSYSQSYIEVYNGDLPIIVTCSHGGSIRTTRIDNRNCEIYECNSDLYTNDIGFKIRKYLDNTCFFVLNNLHRVELDPNRNVSEACNDADCETYYDMFHYEIENIIRLFTNQPILILDIHGQAHEHGFIELGYNIDRKDYYNNINHVANSSVNNYYGKTIEEIVRGKYSLGYYYDRYYDVSPSPKNPIPPTPYFNGGYITEKYSKYKNVIVIQIEIPYSIRKSEQSREEFSKITAKIIKSYYKKLK</sequence>
<evidence type="ECO:0000313" key="1">
    <source>
        <dbReference type="EMBL" id="MCA9386944.1"/>
    </source>
</evidence>
<dbReference type="SUPFAM" id="SSF53187">
    <property type="entry name" value="Zn-dependent exopeptidases"/>
    <property type="match status" value="1"/>
</dbReference>
<accession>A0A955LA98</accession>
<reference evidence="1" key="2">
    <citation type="journal article" date="2021" name="Microbiome">
        <title>Successional dynamics and alternative stable states in a saline activated sludge microbial community over 9 years.</title>
        <authorList>
            <person name="Wang Y."/>
            <person name="Ye J."/>
            <person name="Ju F."/>
            <person name="Liu L."/>
            <person name="Boyd J.A."/>
            <person name="Deng Y."/>
            <person name="Parks D.H."/>
            <person name="Jiang X."/>
            <person name="Yin X."/>
            <person name="Woodcroft B.J."/>
            <person name="Tyson G.W."/>
            <person name="Hugenholtz P."/>
            <person name="Polz M.F."/>
            <person name="Zhang T."/>
        </authorList>
    </citation>
    <scope>NUCLEOTIDE SEQUENCE</scope>
    <source>
        <strain evidence="1">HKST-UBA09</strain>
    </source>
</reference>
<organism evidence="1 2">
    <name type="scientific">Candidatus Dojkabacteria bacterium</name>
    <dbReference type="NCBI Taxonomy" id="2099670"/>
    <lineage>
        <taxon>Bacteria</taxon>
        <taxon>Candidatus Dojkabacteria</taxon>
    </lineage>
</organism>
<dbReference type="EMBL" id="JAGQLF010000028">
    <property type="protein sequence ID" value="MCA9386944.1"/>
    <property type="molecule type" value="Genomic_DNA"/>
</dbReference>